<dbReference type="Pfam" id="PF03334">
    <property type="entry name" value="PhaG_MnhG_YufB"/>
    <property type="match status" value="1"/>
</dbReference>
<gene>
    <name evidence="2" type="ORF">BW47_09405</name>
</gene>
<feature type="transmembrane region" description="Helical" evidence="1">
    <location>
        <begin position="55"/>
        <end position="78"/>
    </location>
</feature>
<reference evidence="2 3" key="1">
    <citation type="submission" date="2014-02" db="EMBL/GenBank/DDBJ databases">
        <title>Diversity of Thermotogales isolates from hydrothermal vents.</title>
        <authorList>
            <person name="Haverkamp T.H.A."/>
            <person name="Lossouarn J."/>
            <person name="Geslin C."/>
            <person name="Nesbo C.L."/>
        </authorList>
    </citation>
    <scope>NUCLEOTIDE SEQUENCE [LARGE SCALE GENOMIC DNA]</scope>
    <source>
        <strain evidence="2 3">431</strain>
    </source>
</reference>
<evidence type="ECO:0000313" key="2">
    <source>
        <dbReference type="EMBL" id="APT74651.1"/>
    </source>
</evidence>
<proteinExistence type="predicted"/>
<protein>
    <submittedName>
        <fullName evidence="2">Uncharacterized protein</fullName>
    </submittedName>
</protein>
<accession>A0ABN4V4D2</accession>
<dbReference type="RefSeq" id="WP_012057980.1">
    <property type="nucleotide sequence ID" value="NZ_CP007389.1"/>
</dbReference>
<dbReference type="InterPro" id="IPR005133">
    <property type="entry name" value="PhaG_MnhG_YufB"/>
</dbReference>
<sequence>MIIILGAILMLVGNICALFSKNIFKKLHYLSAGDTGGAILIFIGLMLNNFQISKLFVALMIFLVGMPAVTYFISISLVRREKRR</sequence>
<dbReference type="Proteomes" id="UP000185490">
    <property type="component" value="Chromosome"/>
</dbReference>
<keyword evidence="1" id="KW-1133">Transmembrane helix</keyword>
<name>A0ABN4V4D2_9BACT</name>
<evidence type="ECO:0000256" key="1">
    <source>
        <dbReference type="SAM" id="Phobius"/>
    </source>
</evidence>
<organism evidence="2 3">
    <name type="scientific">Thermosipho melanesiensis</name>
    <dbReference type="NCBI Taxonomy" id="46541"/>
    <lineage>
        <taxon>Bacteria</taxon>
        <taxon>Thermotogati</taxon>
        <taxon>Thermotogota</taxon>
        <taxon>Thermotogae</taxon>
        <taxon>Thermotogales</taxon>
        <taxon>Fervidobacteriaceae</taxon>
        <taxon>Thermosipho</taxon>
    </lineage>
</organism>
<keyword evidence="3" id="KW-1185">Reference proteome</keyword>
<evidence type="ECO:0000313" key="3">
    <source>
        <dbReference type="Proteomes" id="UP000185490"/>
    </source>
</evidence>
<dbReference type="EMBL" id="CP007389">
    <property type="protein sequence ID" value="APT74651.1"/>
    <property type="molecule type" value="Genomic_DNA"/>
</dbReference>
<keyword evidence="1" id="KW-0812">Transmembrane</keyword>
<keyword evidence="1" id="KW-0472">Membrane</keyword>